<evidence type="ECO:0000256" key="1">
    <source>
        <dbReference type="SAM" id="MobiDB-lite"/>
    </source>
</evidence>
<keyword evidence="2" id="KW-1133">Transmembrane helix</keyword>
<evidence type="ECO:0000313" key="4">
    <source>
        <dbReference type="Proteomes" id="UP001500621"/>
    </source>
</evidence>
<protein>
    <submittedName>
        <fullName evidence="3">Uncharacterized protein</fullName>
    </submittedName>
</protein>
<sequence length="146" mass="15514">MSSDDGSAVTAREAPSAERPRAVAPADRAGQAGQTGAEVPDSGAERGWWRRDHPTFSALLGFYTGLVTVIVLPGGFAALLAALVSSERASSLYPFVLVVFAIPLALLVPERTRRFARYMLLGTVLTALVVVLVAAVTLFFLVRADR</sequence>
<feature type="transmembrane region" description="Helical" evidence="2">
    <location>
        <begin position="90"/>
        <end position="108"/>
    </location>
</feature>
<evidence type="ECO:0000313" key="3">
    <source>
        <dbReference type="EMBL" id="GAA4695354.1"/>
    </source>
</evidence>
<feature type="transmembrane region" description="Helical" evidence="2">
    <location>
        <begin position="56"/>
        <end position="84"/>
    </location>
</feature>
<keyword evidence="4" id="KW-1185">Reference proteome</keyword>
<reference evidence="4" key="1">
    <citation type="journal article" date="2019" name="Int. J. Syst. Evol. Microbiol.">
        <title>The Global Catalogue of Microorganisms (GCM) 10K type strain sequencing project: providing services to taxonomists for standard genome sequencing and annotation.</title>
        <authorList>
            <consortium name="The Broad Institute Genomics Platform"/>
            <consortium name="The Broad Institute Genome Sequencing Center for Infectious Disease"/>
            <person name="Wu L."/>
            <person name="Ma J."/>
        </authorList>
    </citation>
    <scope>NUCLEOTIDE SEQUENCE [LARGE SCALE GENOMIC DNA]</scope>
    <source>
        <strain evidence="4">JCM 18127</strain>
    </source>
</reference>
<keyword evidence="2" id="KW-0472">Membrane</keyword>
<feature type="transmembrane region" description="Helical" evidence="2">
    <location>
        <begin position="120"/>
        <end position="142"/>
    </location>
</feature>
<dbReference type="Proteomes" id="UP001500621">
    <property type="component" value="Unassembled WGS sequence"/>
</dbReference>
<comment type="caution">
    <text evidence="3">The sequence shown here is derived from an EMBL/GenBank/DDBJ whole genome shotgun (WGS) entry which is preliminary data.</text>
</comment>
<dbReference type="RefSeq" id="WP_345268747.1">
    <property type="nucleotide sequence ID" value="NZ_BAABIM010000004.1"/>
</dbReference>
<feature type="region of interest" description="Disordered" evidence="1">
    <location>
        <begin position="1"/>
        <end position="47"/>
    </location>
</feature>
<proteinExistence type="predicted"/>
<evidence type="ECO:0000256" key="2">
    <source>
        <dbReference type="SAM" id="Phobius"/>
    </source>
</evidence>
<name>A0ABP8WU50_9ACTN</name>
<keyword evidence="2" id="KW-0812">Transmembrane</keyword>
<organism evidence="3 4">
    <name type="scientific">Nocardioides nanhaiensis</name>
    <dbReference type="NCBI Taxonomy" id="1476871"/>
    <lineage>
        <taxon>Bacteria</taxon>
        <taxon>Bacillati</taxon>
        <taxon>Actinomycetota</taxon>
        <taxon>Actinomycetes</taxon>
        <taxon>Propionibacteriales</taxon>
        <taxon>Nocardioidaceae</taxon>
        <taxon>Nocardioides</taxon>
    </lineage>
</organism>
<dbReference type="EMBL" id="BAABIM010000004">
    <property type="protein sequence ID" value="GAA4695354.1"/>
    <property type="molecule type" value="Genomic_DNA"/>
</dbReference>
<gene>
    <name evidence="3" type="ORF">GCM10023226_37140</name>
</gene>
<accession>A0ABP8WU50</accession>